<dbReference type="EMBL" id="JBHLWI010000009">
    <property type="protein sequence ID" value="MFC0262119.1"/>
    <property type="molecule type" value="Genomic_DNA"/>
</dbReference>
<dbReference type="PANTHER" id="PTHR43065">
    <property type="entry name" value="SENSOR HISTIDINE KINASE"/>
    <property type="match status" value="1"/>
</dbReference>
<dbReference type="InterPro" id="IPR036890">
    <property type="entry name" value="HATPase_C_sf"/>
</dbReference>
<feature type="domain" description="Histidine kinase" evidence="4">
    <location>
        <begin position="542"/>
        <end position="735"/>
    </location>
</feature>
<reference evidence="5 6" key="1">
    <citation type="submission" date="2024-09" db="EMBL/GenBank/DDBJ databases">
        <authorList>
            <person name="Sun Q."/>
            <person name="Mori K."/>
        </authorList>
    </citation>
    <scope>NUCLEOTIDE SEQUENCE [LARGE SCALE GENOMIC DNA]</scope>
    <source>
        <strain evidence="5 6">CCM 7650</strain>
    </source>
</reference>
<dbReference type="PROSITE" id="PS50109">
    <property type="entry name" value="HIS_KIN"/>
    <property type="match status" value="1"/>
</dbReference>
<keyword evidence="5" id="KW-0418">Kinase</keyword>
<keyword evidence="2" id="KW-0812">Transmembrane</keyword>
<dbReference type="InterPro" id="IPR003594">
    <property type="entry name" value="HATPase_dom"/>
</dbReference>
<dbReference type="InterPro" id="IPR005467">
    <property type="entry name" value="His_kinase_dom"/>
</dbReference>
<dbReference type="RefSeq" id="WP_382386559.1">
    <property type="nucleotide sequence ID" value="NZ_JBHLWI010000009.1"/>
</dbReference>
<keyword evidence="1" id="KW-0802">TPR repeat</keyword>
<keyword evidence="2" id="KW-0472">Membrane</keyword>
<proteinExistence type="predicted"/>
<dbReference type="PROSITE" id="PS50005">
    <property type="entry name" value="TPR"/>
    <property type="match status" value="2"/>
</dbReference>
<evidence type="ECO:0000313" key="5">
    <source>
        <dbReference type="EMBL" id="MFC0262119.1"/>
    </source>
</evidence>
<dbReference type="Pfam" id="PF13424">
    <property type="entry name" value="TPR_12"/>
    <property type="match status" value="1"/>
</dbReference>
<dbReference type="SMART" id="SM00387">
    <property type="entry name" value="HATPase_c"/>
    <property type="match status" value="1"/>
</dbReference>
<keyword evidence="3" id="KW-0732">Signal</keyword>
<keyword evidence="5" id="KW-0808">Transferase</keyword>
<accession>A0ABV6FR53</accession>
<evidence type="ECO:0000256" key="3">
    <source>
        <dbReference type="SAM" id="SignalP"/>
    </source>
</evidence>
<dbReference type="SMART" id="SM00028">
    <property type="entry name" value="TPR"/>
    <property type="match status" value="5"/>
</dbReference>
<comment type="caution">
    <text evidence="5">The sequence shown here is derived from an EMBL/GenBank/DDBJ whole genome shotgun (WGS) entry which is preliminary data.</text>
</comment>
<feature type="repeat" description="TPR" evidence="1">
    <location>
        <begin position="333"/>
        <end position="366"/>
    </location>
</feature>
<dbReference type="SUPFAM" id="SSF48452">
    <property type="entry name" value="TPR-like"/>
    <property type="match status" value="2"/>
</dbReference>
<dbReference type="PANTHER" id="PTHR43065:SF23">
    <property type="entry name" value="SENSOR HISTIDINE KINASE PDTAS"/>
    <property type="match status" value="1"/>
</dbReference>
<evidence type="ECO:0000256" key="2">
    <source>
        <dbReference type="SAM" id="Phobius"/>
    </source>
</evidence>
<feature type="transmembrane region" description="Helical" evidence="2">
    <location>
        <begin position="489"/>
        <end position="509"/>
    </location>
</feature>
<organism evidence="5 6">
    <name type="scientific">Fontibacter flavus</name>
    <dbReference type="NCBI Taxonomy" id="654838"/>
    <lineage>
        <taxon>Bacteria</taxon>
        <taxon>Pseudomonadati</taxon>
        <taxon>Bacteroidota</taxon>
        <taxon>Cytophagia</taxon>
        <taxon>Cytophagales</taxon>
        <taxon>Cyclobacteriaceae</taxon>
        <taxon>Fontibacter</taxon>
    </lineage>
</organism>
<feature type="signal peptide" evidence="3">
    <location>
        <begin position="1"/>
        <end position="22"/>
    </location>
</feature>
<dbReference type="InterPro" id="IPR011990">
    <property type="entry name" value="TPR-like_helical_dom_sf"/>
</dbReference>
<evidence type="ECO:0000259" key="4">
    <source>
        <dbReference type="PROSITE" id="PS50109"/>
    </source>
</evidence>
<name>A0ABV6FR53_9BACT</name>
<dbReference type="Pfam" id="PF02518">
    <property type="entry name" value="HATPase_c"/>
    <property type="match status" value="1"/>
</dbReference>
<dbReference type="InterPro" id="IPR011495">
    <property type="entry name" value="Sig_transdc_His_kin_sub2_dim/P"/>
</dbReference>
<evidence type="ECO:0000313" key="6">
    <source>
        <dbReference type="Proteomes" id="UP001589797"/>
    </source>
</evidence>
<dbReference type="GO" id="GO:0016301">
    <property type="term" value="F:kinase activity"/>
    <property type="evidence" value="ECO:0007669"/>
    <property type="project" value="UniProtKB-KW"/>
</dbReference>
<feature type="repeat" description="TPR" evidence="1">
    <location>
        <begin position="372"/>
        <end position="405"/>
    </location>
</feature>
<dbReference type="Gene3D" id="3.30.450.20">
    <property type="entry name" value="PAS domain"/>
    <property type="match status" value="1"/>
</dbReference>
<gene>
    <name evidence="5" type="ORF">ACFFIP_05440</name>
</gene>
<dbReference type="InterPro" id="IPR019734">
    <property type="entry name" value="TPR_rpt"/>
</dbReference>
<sequence length="738" mass="84938">MRKGKNYMFLLIILMVSNSVFSQSQQWASDSLAYYQNELESRLKKGEQDEAKQIVLRIEERGLESLDPKIFEYLYSSVGKPYLKQFPEIIGFMYRAIGMLEFYRGEIIASKAAFRNAKDNYIKSNNLKHAAGMAMNIGVMQEKMGYYDSAVINYKEALPIFESVNDINSLASVYENIGLAHYRKSENLLMLNYLNKTDSLLQTVLEENDPRWVGLYINKHLAFLRLNRQEEALDILLKGLKIAEVNQDNAGIRKIYSRLAELHESNGEKEKQYNALMISKSYLKESQNKFDIANMDQALGRYHLQEDHYDSAMYYAQKSYEMFLSNGLTEDVGTSLSLMGNIEFKKENYPKALQYYQKALESLRTEQTQSYAGFLFNIGYTYLKVGDFSQALGFMEKSLEIRKQINHHSGLRDSYQGLAEVYESRGDFRKAFDYLTLFHAFKDSISNEARGQLLAEIETRYETEKKDQAIAVLEQQNEIQSLRAQTQQIQIYLSLGGLVLLVGLTGLFFRQSSIRKRNNILLEAKNKEIAKQNAERELLLKEIHHRVKNNLQIISSLLSMQTRSLKDDKAKDAMKESQSRVKTMALIHEKLYQYENLAKINMKEYMQQLSDFLTQTYRSEKQIHVNIDAEDINLDMDMAIPLGLITNELLSNSLKYAFQDKEGGEIYITFTEPEPGIYKLLVRDSGKGLDDNLDIENTKSLGLKLVRTLTRQINGNLKISSNPGATFEIDFSEQSLAA</sequence>
<dbReference type="Pfam" id="PF07568">
    <property type="entry name" value="HisKA_2"/>
    <property type="match status" value="1"/>
</dbReference>
<feature type="chain" id="PRO_5046790777" evidence="3">
    <location>
        <begin position="23"/>
        <end position="738"/>
    </location>
</feature>
<evidence type="ECO:0000256" key="1">
    <source>
        <dbReference type="PROSITE-ProRule" id="PRU00339"/>
    </source>
</evidence>
<dbReference type="Proteomes" id="UP001589797">
    <property type="component" value="Unassembled WGS sequence"/>
</dbReference>
<dbReference type="SUPFAM" id="SSF55874">
    <property type="entry name" value="ATPase domain of HSP90 chaperone/DNA topoisomerase II/histidine kinase"/>
    <property type="match status" value="1"/>
</dbReference>
<protein>
    <submittedName>
        <fullName evidence="5">Histidine kinase dimerization/phosphoacceptor domain -containing protein</fullName>
    </submittedName>
</protein>
<dbReference type="Gene3D" id="1.25.40.10">
    <property type="entry name" value="Tetratricopeptide repeat domain"/>
    <property type="match status" value="2"/>
</dbReference>
<keyword evidence="2" id="KW-1133">Transmembrane helix</keyword>
<dbReference type="Gene3D" id="3.30.565.10">
    <property type="entry name" value="Histidine kinase-like ATPase, C-terminal domain"/>
    <property type="match status" value="1"/>
</dbReference>
<keyword evidence="6" id="KW-1185">Reference proteome</keyword>